<gene>
    <name evidence="5" type="primary">LOC115211024</name>
</gene>
<feature type="region of interest" description="Disordered" evidence="1">
    <location>
        <begin position="415"/>
        <end position="504"/>
    </location>
</feature>
<evidence type="ECO:0000256" key="1">
    <source>
        <dbReference type="SAM" id="MobiDB-lite"/>
    </source>
</evidence>
<feature type="compositionally biased region" description="Low complexity" evidence="1">
    <location>
        <begin position="456"/>
        <end position="467"/>
    </location>
</feature>
<evidence type="ECO:0000313" key="5">
    <source>
        <dbReference type="RefSeq" id="XP_029635732.1"/>
    </source>
</evidence>
<dbReference type="PROSITE" id="PS51082">
    <property type="entry name" value="WH2"/>
    <property type="match status" value="1"/>
</dbReference>
<dbReference type="Pfam" id="PF02205">
    <property type="entry name" value="WH2"/>
    <property type="match status" value="1"/>
</dbReference>
<feature type="compositionally biased region" description="Polar residues" evidence="1">
    <location>
        <begin position="480"/>
        <end position="499"/>
    </location>
</feature>
<dbReference type="GO" id="GO:0003779">
    <property type="term" value="F:actin binding"/>
    <property type="evidence" value="ECO:0007669"/>
    <property type="project" value="InterPro"/>
</dbReference>
<reference evidence="5" key="1">
    <citation type="submission" date="2025-08" db="UniProtKB">
        <authorList>
            <consortium name="RefSeq"/>
        </authorList>
    </citation>
    <scope>IDENTIFICATION</scope>
</reference>
<dbReference type="Proteomes" id="UP000515154">
    <property type="component" value="Linkage group LG4"/>
</dbReference>
<keyword evidence="2" id="KW-0472">Membrane</keyword>
<evidence type="ECO:0000313" key="4">
    <source>
        <dbReference type="Proteomes" id="UP000515154"/>
    </source>
</evidence>
<dbReference type="InterPro" id="IPR003124">
    <property type="entry name" value="WH2_dom"/>
</dbReference>
<dbReference type="Gene3D" id="1.10.510.10">
    <property type="entry name" value="Transferase(Phosphotransferase) domain 1"/>
    <property type="match status" value="1"/>
</dbReference>
<dbReference type="SUPFAM" id="SSF56112">
    <property type="entry name" value="Protein kinase-like (PK-like)"/>
    <property type="match status" value="1"/>
</dbReference>
<dbReference type="KEGG" id="osn:115211024"/>
<evidence type="ECO:0000256" key="2">
    <source>
        <dbReference type="SAM" id="Phobius"/>
    </source>
</evidence>
<organism evidence="4 5">
    <name type="scientific">Octopus sinensis</name>
    <name type="common">East Asian common octopus</name>
    <dbReference type="NCBI Taxonomy" id="2607531"/>
    <lineage>
        <taxon>Eukaryota</taxon>
        <taxon>Metazoa</taxon>
        <taxon>Spiralia</taxon>
        <taxon>Lophotrochozoa</taxon>
        <taxon>Mollusca</taxon>
        <taxon>Cephalopoda</taxon>
        <taxon>Coleoidea</taxon>
        <taxon>Octopodiformes</taxon>
        <taxon>Octopoda</taxon>
        <taxon>Incirrata</taxon>
        <taxon>Octopodidae</taxon>
        <taxon>Octopus</taxon>
    </lineage>
</organism>
<feature type="compositionally biased region" description="Pro residues" evidence="1">
    <location>
        <begin position="438"/>
        <end position="455"/>
    </location>
</feature>
<dbReference type="RefSeq" id="XP_029635732.1">
    <property type="nucleotide sequence ID" value="XM_029779872.2"/>
</dbReference>
<proteinExistence type="predicted"/>
<feature type="domain" description="WH2" evidence="3">
    <location>
        <begin position="501"/>
        <end position="518"/>
    </location>
</feature>
<accession>A0A6P7SBN2</accession>
<keyword evidence="2" id="KW-1133">Transmembrane helix</keyword>
<protein>
    <submittedName>
        <fullName evidence="5">Slowpoke-binding protein-like isoform X1</fullName>
    </submittedName>
</protein>
<evidence type="ECO:0000259" key="3">
    <source>
        <dbReference type="PROSITE" id="PS51082"/>
    </source>
</evidence>
<dbReference type="AlphaFoldDB" id="A0A6P7SBN2"/>
<keyword evidence="4" id="KW-1185">Reference proteome</keyword>
<keyword evidence="2" id="KW-0812">Transmembrane</keyword>
<feature type="transmembrane region" description="Helical" evidence="2">
    <location>
        <begin position="12"/>
        <end position="34"/>
    </location>
</feature>
<dbReference type="Gene3D" id="3.30.200.20">
    <property type="entry name" value="Phosphorylase Kinase, domain 1"/>
    <property type="match status" value="1"/>
</dbReference>
<sequence length="528" mass="60396">MDILEWFNKSWPLFLVSTIFVLIVMAVCIAWCIWKYKSKYQRRKDGYSSIDDQVPLPEKLLIDQQKQEKSIKERTLMACQYYLRNVNHYSDVQQLDDIGRREEKYWFLVHDSLLGRKTLLSAIRYDPKMSLPFSQESQADLRIFDQYIKHPYIMPFIHIEFLLEDDAIVVSRPFSPSGSLKDEIYQARCLDDHRDKYNHNGQPLPLGQIQTYSSQILKALLHMQAKKLPVFSHLHSGNVILFNGTCRLTDTENIFFQKHYLLSPLFRRKLTDTPDNSLSVLMFGHLLFEMSTGMELEDTYPRVDEMTCCVYPAVSNVLDFIFDNKSTQLPTLEELSNLSFFREVPHPALKGYRPSREPLPQNLKEHLRILRKGVSQKSSIGRKTKRKRSSLTNMDLFMKTTQFQTTQAEAEELFTPVSPLPPPPKTPPPIEVVHKPPLATPPPPPPPPLLPPLSPLRPLLPSKSLSSEAGPHLGPKRQASLPTSLLQPTTGSERSQTAAPNRAALLSDIAKGAKLKKTKVNDRSGPKF</sequence>
<feature type="compositionally biased region" description="Pro residues" evidence="1">
    <location>
        <begin position="418"/>
        <end position="430"/>
    </location>
</feature>
<dbReference type="InterPro" id="IPR011009">
    <property type="entry name" value="Kinase-like_dom_sf"/>
</dbReference>
<name>A0A6P7SBN2_9MOLL</name>